<feature type="non-terminal residue" evidence="1">
    <location>
        <position position="105"/>
    </location>
</feature>
<protein>
    <submittedName>
        <fullName evidence="1">Uncharacterized protein</fullName>
    </submittedName>
</protein>
<organism evidence="1">
    <name type="scientific">marine sediment metagenome</name>
    <dbReference type="NCBI Taxonomy" id="412755"/>
    <lineage>
        <taxon>unclassified sequences</taxon>
        <taxon>metagenomes</taxon>
        <taxon>ecological metagenomes</taxon>
    </lineage>
</organism>
<sequence>MRDQFSGTAARVRASAKQTEAEFLRMQQNQLRQQSMMYAGLAMGGVMALRGMGRMVKKAAEFSYEMEFVKSITAATATEQERLSEIAKRLGRETMFYPQAIAKGI</sequence>
<proteinExistence type="predicted"/>
<comment type="caution">
    <text evidence="1">The sequence shown here is derived from an EMBL/GenBank/DDBJ whole genome shotgun (WGS) entry which is preliminary data.</text>
</comment>
<name>X1EZV3_9ZZZZ</name>
<accession>X1EZV3</accession>
<reference evidence="1" key="1">
    <citation type="journal article" date="2014" name="Front. Microbiol.">
        <title>High frequency of phylogenetically diverse reductive dehalogenase-homologous genes in deep subseafloor sedimentary metagenomes.</title>
        <authorList>
            <person name="Kawai M."/>
            <person name="Futagami T."/>
            <person name="Toyoda A."/>
            <person name="Takaki Y."/>
            <person name="Nishi S."/>
            <person name="Hori S."/>
            <person name="Arai W."/>
            <person name="Tsubouchi T."/>
            <person name="Morono Y."/>
            <person name="Uchiyama I."/>
            <person name="Ito T."/>
            <person name="Fujiyama A."/>
            <person name="Inagaki F."/>
            <person name="Takami H."/>
        </authorList>
    </citation>
    <scope>NUCLEOTIDE SEQUENCE</scope>
    <source>
        <strain evidence="1">Expedition CK06-06</strain>
    </source>
</reference>
<dbReference type="EMBL" id="BARU01013617">
    <property type="protein sequence ID" value="GAH38911.1"/>
    <property type="molecule type" value="Genomic_DNA"/>
</dbReference>
<dbReference type="AlphaFoldDB" id="X1EZV3"/>
<gene>
    <name evidence="1" type="ORF">S03H2_24491</name>
</gene>
<evidence type="ECO:0000313" key="1">
    <source>
        <dbReference type="EMBL" id="GAH38911.1"/>
    </source>
</evidence>